<dbReference type="EMBL" id="CCRH01000007">
    <property type="protein sequence ID" value="CDZ35635.1"/>
    <property type="molecule type" value="Genomic_DNA"/>
</dbReference>
<dbReference type="RefSeq" id="WP_046667062.1">
    <property type="nucleotide sequence ID" value="NZ_CCRH01000007.1"/>
</dbReference>
<name>A0A0T7FKW0_NEOGA</name>
<protein>
    <submittedName>
        <fullName evidence="1">Uncharacterized protein</fullName>
    </submittedName>
</protein>
<dbReference type="OrthoDB" id="8420231at2"/>
<gene>
    <name evidence="1" type="ORF">NGAL_HAMBI1145_29450</name>
</gene>
<evidence type="ECO:0000313" key="2">
    <source>
        <dbReference type="Proteomes" id="UP000046176"/>
    </source>
</evidence>
<sequence length="89" mass="9728">MTKEEIEAFVIAMIEAGSNVQAIGTTGYVVVEPVDPTDREAYRRIELVSSAFGERDHLKDEIIVYLHEIGRVVAGQRRAPAAKARGSGD</sequence>
<accession>A0A0T7FKW0</accession>
<reference evidence="1 2" key="1">
    <citation type="submission" date="2014-08" db="EMBL/GenBank/DDBJ databases">
        <authorList>
            <person name="Chen Y.-H."/>
        </authorList>
    </citation>
    <scope>NUCLEOTIDE SEQUENCE [LARGE SCALE GENOMIC DNA]</scope>
</reference>
<organism evidence="1 2">
    <name type="scientific">Neorhizobium galegae bv. officinalis</name>
    <dbReference type="NCBI Taxonomy" id="323656"/>
    <lineage>
        <taxon>Bacteria</taxon>
        <taxon>Pseudomonadati</taxon>
        <taxon>Pseudomonadota</taxon>
        <taxon>Alphaproteobacteria</taxon>
        <taxon>Hyphomicrobiales</taxon>
        <taxon>Rhizobiaceae</taxon>
        <taxon>Rhizobium/Agrobacterium group</taxon>
        <taxon>Neorhizobium</taxon>
    </lineage>
</organism>
<evidence type="ECO:0000313" key="1">
    <source>
        <dbReference type="EMBL" id="CDZ35635.1"/>
    </source>
</evidence>
<proteinExistence type="predicted"/>
<dbReference type="Proteomes" id="UP000046176">
    <property type="component" value="Unassembled WGS sequence"/>
</dbReference>
<dbReference type="AlphaFoldDB" id="A0A0T7FKW0"/>